<sequence length="331" mass="36246">MFHLVCVAAIAATRSPVSSYTVIFFFLGKMKNENKIFLKKICIKRRYLFDLVDGSGASALLAELRARAQRQLQTTPLAADRVRAEEEAGVDGAGQVLERGLVLGVHVLEGDDGGVLAADGLTQARLVLHDRVRDLVRAAQVGDPEHQLDGVHVVRDDDHAGGLLLDRAGHLLQAGHDGQRRLRGHGLLGVRLLRLRDLVQALTAGLAGLRRVLLHQLQQLVAARAVQHLRELVQRRRHLQAALQHALLALHRHERGPAHEAGQVARVGRVLADAEVLGAGDERGRRGGLLVGLRGLRLGRSLLDFLAGHSDMSVLLMTQMRAKKKKTIRKR</sequence>
<dbReference type="AlphaFoldDB" id="S9WK62"/>
<keyword evidence="2" id="KW-1185">Reference proteome</keyword>
<accession>S9WK62</accession>
<evidence type="ECO:0000313" key="1">
    <source>
        <dbReference type="EMBL" id="EPY36345.1"/>
    </source>
</evidence>
<gene>
    <name evidence="1" type="ORF">STCU_00632</name>
</gene>
<evidence type="ECO:0000313" key="2">
    <source>
        <dbReference type="Proteomes" id="UP000015354"/>
    </source>
</evidence>
<comment type="caution">
    <text evidence="1">The sequence shown here is derived from an EMBL/GenBank/DDBJ whole genome shotgun (WGS) entry which is preliminary data.</text>
</comment>
<dbReference type="Proteomes" id="UP000015354">
    <property type="component" value="Unassembled WGS sequence"/>
</dbReference>
<name>S9WK62_9TRYP</name>
<reference evidence="1 2" key="1">
    <citation type="journal article" date="2013" name="PLoS ONE">
        <title>Predicting the Proteins of Angomonas deanei, Strigomonas culicis and Their Respective Endosymbionts Reveals New Aspects of the Trypanosomatidae Family.</title>
        <authorList>
            <person name="Motta M.C."/>
            <person name="Martins A.C."/>
            <person name="de Souza S.S."/>
            <person name="Catta-Preta C.M."/>
            <person name="Silva R."/>
            <person name="Klein C.C."/>
            <person name="de Almeida L.G."/>
            <person name="de Lima Cunha O."/>
            <person name="Ciapina L.P."/>
            <person name="Brocchi M."/>
            <person name="Colabardini A.C."/>
            <person name="de Araujo Lima B."/>
            <person name="Machado C.R."/>
            <person name="de Almeida Soares C.M."/>
            <person name="Probst C.M."/>
            <person name="de Menezes C.B."/>
            <person name="Thompson C.E."/>
            <person name="Bartholomeu D.C."/>
            <person name="Gradia D.F."/>
            <person name="Pavoni D.P."/>
            <person name="Grisard E.C."/>
            <person name="Fantinatti-Garboggini F."/>
            <person name="Marchini F.K."/>
            <person name="Rodrigues-Luiz G.F."/>
            <person name="Wagner G."/>
            <person name="Goldman G.H."/>
            <person name="Fietto J.L."/>
            <person name="Elias M.C."/>
            <person name="Goldman M.H."/>
            <person name="Sagot M.F."/>
            <person name="Pereira M."/>
            <person name="Stoco P.H."/>
            <person name="de Mendonca-Neto R.P."/>
            <person name="Teixeira S.M."/>
            <person name="Maciel T.E."/>
            <person name="de Oliveira Mendes T.A."/>
            <person name="Urmenyi T.P."/>
            <person name="de Souza W."/>
            <person name="Schenkman S."/>
            <person name="de Vasconcelos A.T."/>
        </authorList>
    </citation>
    <scope>NUCLEOTIDE SEQUENCE [LARGE SCALE GENOMIC DNA]</scope>
</reference>
<proteinExistence type="predicted"/>
<dbReference type="EMBL" id="ATMH01000632">
    <property type="protein sequence ID" value="EPY36345.1"/>
    <property type="molecule type" value="Genomic_DNA"/>
</dbReference>
<organism evidence="1 2">
    <name type="scientific">Strigomonas culicis</name>
    <dbReference type="NCBI Taxonomy" id="28005"/>
    <lineage>
        <taxon>Eukaryota</taxon>
        <taxon>Discoba</taxon>
        <taxon>Euglenozoa</taxon>
        <taxon>Kinetoplastea</taxon>
        <taxon>Metakinetoplastina</taxon>
        <taxon>Trypanosomatida</taxon>
        <taxon>Trypanosomatidae</taxon>
        <taxon>Strigomonadinae</taxon>
        <taxon>Strigomonas</taxon>
    </lineage>
</organism>
<protein>
    <submittedName>
        <fullName evidence="1">Uncharacterized protein</fullName>
    </submittedName>
</protein>